<keyword evidence="11 14" id="KW-0472">Membrane</keyword>
<comment type="caution">
    <text evidence="20">The sequence shown here is derived from an EMBL/GenBank/DDBJ whole genome shotgun (WGS) entry which is preliminary data.</text>
</comment>
<reference evidence="20 21" key="1">
    <citation type="submission" date="2023-04" db="EMBL/GenBank/DDBJ databases">
        <title>Ottowia paracancer sp. nov., isolated from human stomach.</title>
        <authorList>
            <person name="Song Y."/>
        </authorList>
    </citation>
    <scope>NUCLEOTIDE SEQUENCE [LARGE SCALE GENOMIC DNA]</scope>
    <source>
        <strain evidence="20 21">10c7w1</strain>
    </source>
</reference>
<evidence type="ECO:0000256" key="2">
    <source>
        <dbReference type="ARBA" id="ARBA00009810"/>
    </source>
</evidence>
<evidence type="ECO:0000256" key="17">
    <source>
        <dbReference type="SAM" id="SignalP"/>
    </source>
</evidence>
<dbReference type="NCBIfam" id="TIGR01783">
    <property type="entry name" value="TonB-siderophor"/>
    <property type="match status" value="1"/>
</dbReference>
<evidence type="ECO:0000256" key="12">
    <source>
        <dbReference type="ARBA" id="ARBA00023170"/>
    </source>
</evidence>
<comment type="subcellular location">
    <subcellularLocation>
        <location evidence="1 14">Cell outer membrane</location>
        <topology evidence="1 14">Multi-pass membrane protein</topology>
    </subcellularLocation>
</comment>
<dbReference type="Gene3D" id="2.170.130.10">
    <property type="entry name" value="TonB-dependent receptor, plug domain"/>
    <property type="match status" value="1"/>
</dbReference>
<dbReference type="GO" id="GO:0015891">
    <property type="term" value="P:siderophore transport"/>
    <property type="evidence" value="ECO:0007669"/>
    <property type="project" value="InterPro"/>
</dbReference>
<dbReference type="Pfam" id="PF07715">
    <property type="entry name" value="Plug"/>
    <property type="match status" value="1"/>
</dbReference>
<dbReference type="InterPro" id="IPR012910">
    <property type="entry name" value="Plug_dom"/>
</dbReference>
<organism evidence="20 21">
    <name type="scientific">Ottowia cancrivicina</name>
    <dbReference type="NCBI Taxonomy" id="3040346"/>
    <lineage>
        <taxon>Bacteria</taxon>
        <taxon>Pseudomonadati</taxon>
        <taxon>Pseudomonadota</taxon>
        <taxon>Betaproteobacteria</taxon>
        <taxon>Burkholderiales</taxon>
        <taxon>Comamonadaceae</taxon>
        <taxon>Ottowia</taxon>
    </lineage>
</organism>
<evidence type="ECO:0000256" key="9">
    <source>
        <dbReference type="ARBA" id="ARBA00023065"/>
    </source>
</evidence>
<dbReference type="InterPro" id="IPR010917">
    <property type="entry name" value="TonB_rcpt_CS"/>
</dbReference>
<dbReference type="Pfam" id="PF00593">
    <property type="entry name" value="TonB_dep_Rec_b-barrel"/>
    <property type="match status" value="1"/>
</dbReference>
<sequence length="730" mass="78161">MLISSHLIRRPAMRAGLIALAALGCVQAVQAQTARDDGQASGGAAATLPAVTVRENAALRPMDLPPAHAGRQVASGTRLGLLGSREVMETPFSTISYTSEHVQNIQAHGLADVVSRTDPAVFNNGATGMLLESMSIRGFNVAHRDMALGGLYGLTPFYRVTPEMFERVEVHKGPSALLGGMPPGGSVGGAVNLVPKRAGSKPLTQLTGAFMNEGQWGLHADVGRRFGPQQEWGVRFNAVWRDGKGPVRPQKLGAQLAALGLDWRGARARFSADLFESRDSLDGVNRGISLAPGVPLPRAPNPRTLLAPDWTFGKSKDRAVILRGEWDVTPNVTLWANAGQGKFDFDSIASSVYRVADTQGTFINDFAHQRDQRDRRAASAGLHARFATGSVAHQLAASFDWQHEQRKFGFLLRMLSAPWVTNLYRPAWGPAVSRAFSNAALPPSGNSRLSGFAVADTLSFADGRVQLTVGARRQKVSSASSSWFNPAAPWTFYKSSATSPAVAVLLKASEQVSVYANYIEGLSEGQSAPLGTANAGQLFAPYKTKQHEIGVKLAQGDLTHTVALFQIKQPSAWTDPVTNRFAADGRQRNRGLEWSVTGQLRAGLRVLGGASWTQATLTRTAGGVNQGKQAVATPRRQAKLGLEWDALPGLTLAGNLRSASRQYIDAANTLHTPGRTVLDLGARYVLPTAGRRITLRAAMQNVTNKAYWAGQLYSGLGAPRTVLLSATVDF</sequence>
<evidence type="ECO:0000256" key="3">
    <source>
        <dbReference type="ARBA" id="ARBA00022448"/>
    </source>
</evidence>
<dbReference type="RefSeq" id="WP_279525217.1">
    <property type="nucleotide sequence ID" value="NZ_JARVII010000040.1"/>
</dbReference>
<dbReference type="Gene3D" id="2.40.170.20">
    <property type="entry name" value="TonB-dependent receptor, beta-barrel domain"/>
    <property type="match status" value="1"/>
</dbReference>
<dbReference type="PROSITE" id="PS01156">
    <property type="entry name" value="TONB_DEPENDENT_REC_2"/>
    <property type="match status" value="1"/>
</dbReference>
<evidence type="ECO:0000256" key="13">
    <source>
        <dbReference type="ARBA" id="ARBA00023237"/>
    </source>
</evidence>
<evidence type="ECO:0000313" key="20">
    <source>
        <dbReference type="EMBL" id="MDG9700518.1"/>
    </source>
</evidence>
<dbReference type="InterPro" id="IPR039426">
    <property type="entry name" value="TonB-dep_rcpt-like"/>
</dbReference>
<evidence type="ECO:0000256" key="15">
    <source>
        <dbReference type="PROSITE-ProRule" id="PRU10144"/>
    </source>
</evidence>
<dbReference type="Proteomes" id="UP001237156">
    <property type="component" value="Unassembled WGS sequence"/>
</dbReference>
<dbReference type="SUPFAM" id="SSF56935">
    <property type="entry name" value="Porins"/>
    <property type="match status" value="1"/>
</dbReference>
<feature type="chain" id="PRO_5044026314" evidence="17">
    <location>
        <begin position="32"/>
        <end position="730"/>
    </location>
</feature>
<dbReference type="GO" id="GO:0015344">
    <property type="term" value="F:siderophore uptake transmembrane transporter activity"/>
    <property type="evidence" value="ECO:0007669"/>
    <property type="project" value="TreeGrafter"/>
</dbReference>
<keyword evidence="12 20" id="KW-0675">Receptor</keyword>
<evidence type="ECO:0000256" key="4">
    <source>
        <dbReference type="ARBA" id="ARBA00022452"/>
    </source>
</evidence>
<keyword evidence="9" id="KW-0406">Ion transport</keyword>
<keyword evidence="13 14" id="KW-0998">Cell outer membrane</keyword>
<evidence type="ECO:0000313" key="21">
    <source>
        <dbReference type="Proteomes" id="UP001237156"/>
    </source>
</evidence>
<dbReference type="EMBL" id="JARVII010000040">
    <property type="protein sequence ID" value="MDG9700518.1"/>
    <property type="molecule type" value="Genomic_DNA"/>
</dbReference>
<evidence type="ECO:0000256" key="7">
    <source>
        <dbReference type="ARBA" id="ARBA00022729"/>
    </source>
</evidence>
<evidence type="ECO:0000259" key="19">
    <source>
        <dbReference type="Pfam" id="PF07715"/>
    </source>
</evidence>
<gene>
    <name evidence="20" type="ORF">QB898_12520</name>
</gene>
<protein>
    <submittedName>
        <fullName evidence="20">TonB-dependent siderophore receptor</fullName>
    </submittedName>
</protein>
<dbReference type="AlphaFoldDB" id="A0AAW6RPU8"/>
<evidence type="ECO:0000256" key="1">
    <source>
        <dbReference type="ARBA" id="ARBA00004571"/>
    </source>
</evidence>
<name>A0AAW6RPU8_9BURK</name>
<feature type="short sequence motif" description="TonB C-terminal box" evidence="15">
    <location>
        <begin position="713"/>
        <end position="730"/>
    </location>
</feature>
<feature type="signal peptide" evidence="17">
    <location>
        <begin position="1"/>
        <end position="31"/>
    </location>
</feature>
<evidence type="ECO:0000256" key="14">
    <source>
        <dbReference type="PROSITE-ProRule" id="PRU01360"/>
    </source>
</evidence>
<evidence type="ECO:0000256" key="16">
    <source>
        <dbReference type="RuleBase" id="RU003357"/>
    </source>
</evidence>
<dbReference type="CDD" id="cd01347">
    <property type="entry name" value="ligand_gated_channel"/>
    <property type="match status" value="1"/>
</dbReference>
<keyword evidence="10 16" id="KW-0798">TonB box</keyword>
<proteinExistence type="inferred from homology"/>
<dbReference type="GO" id="GO:0038023">
    <property type="term" value="F:signaling receptor activity"/>
    <property type="evidence" value="ECO:0007669"/>
    <property type="project" value="InterPro"/>
</dbReference>
<evidence type="ECO:0000256" key="6">
    <source>
        <dbReference type="ARBA" id="ARBA00022692"/>
    </source>
</evidence>
<keyword evidence="8" id="KW-0408">Iron</keyword>
<evidence type="ECO:0000256" key="8">
    <source>
        <dbReference type="ARBA" id="ARBA00023004"/>
    </source>
</evidence>
<dbReference type="PROSITE" id="PS52016">
    <property type="entry name" value="TONB_DEPENDENT_REC_3"/>
    <property type="match status" value="1"/>
</dbReference>
<dbReference type="InterPro" id="IPR036942">
    <property type="entry name" value="Beta-barrel_TonB_sf"/>
</dbReference>
<dbReference type="PANTHER" id="PTHR32552:SF82">
    <property type="entry name" value="FCUA PROTEIN"/>
    <property type="match status" value="1"/>
</dbReference>
<evidence type="ECO:0000256" key="10">
    <source>
        <dbReference type="ARBA" id="ARBA00023077"/>
    </source>
</evidence>
<evidence type="ECO:0000259" key="18">
    <source>
        <dbReference type="Pfam" id="PF00593"/>
    </source>
</evidence>
<feature type="domain" description="TonB-dependent receptor-like beta-barrel" evidence="18">
    <location>
        <begin position="265"/>
        <end position="702"/>
    </location>
</feature>
<dbReference type="InterPro" id="IPR037066">
    <property type="entry name" value="Plug_dom_sf"/>
</dbReference>
<dbReference type="InterPro" id="IPR000531">
    <property type="entry name" value="Beta-barrel_TonB"/>
</dbReference>
<comment type="similarity">
    <text evidence="2 14 16">Belongs to the TonB-dependent receptor family.</text>
</comment>
<evidence type="ECO:0000256" key="5">
    <source>
        <dbReference type="ARBA" id="ARBA00022496"/>
    </source>
</evidence>
<keyword evidence="21" id="KW-1185">Reference proteome</keyword>
<accession>A0AAW6RPU8</accession>
<keyword evidence="3 14" id="KW-0813">Transport</keyword>
<dbReference type="GO" id="GO:0009279">
    <property type="term" value="C:cell outer membrane"/>
    <property type="evidence" value="ECO:0007669"/>
    <property type="project" value="UniProtKB-SubCell"/>
</dbReference>
<keyword evidence="7 17" id="KW-0732">Signal</keyword>
<keyword evidence="4 14" id="KW-1134">Transmembrane beta strand</keyword>
<keyword evidence="5" id="KW-0410">Iron transport</keyword>
<evidence type="ECO:0000256" key="11">
    <source>
        <dbReference type="ARBA" id="ARBA00023136"/>
    </source>
</evidence>
<feature type="domain" description="TonB-dependent receptor plug" evidence="19">
    <location>
        <begin position="87"/>
        <end position="185"/>
    </location>
</feature>
<dbReference type="PANTHER" id="PTHR32552">
    <property type="entry name" value="FERRICHROME IRON RECEPTOR-RELATED"/>
    <property type="match status" value="1"/>
</dbReference>
<keyword evidence="6 14" id="KW-0812">Transmembrane</keyword>
<dbReference type="InterPro" id="IPR010105">
    <property type="entry name" value="TonB_sidphr_rcpt"/>
</dbReference>